<dbReference type="CDD" id="cd16896">
    <property type="entry name" value="LT_Slt70-like"/>
    <property type="match status" value="1"/>
</dbReference>
<accession>A0ABS4NUU8</accession>
<gene>
    <name evidence="2" type="ORF">J2Z70_003221</name>
</gene>
<sequence>MMKWLRKKRVLLLLFIGFTAILFLGSNWMSWFYPIYYKAEIRQHSQTYEMDPFLVASIIRVETNYKTGRESKKGALGLMQLMPDTAKWALEKAKLPDVSLERLKEEPSSNIELGTWYLSTLSKQFDGNRIAVIAAYNAGPGKVQSWLDEGQWDGTEASVKDIPFGETRHYVQRVIYYYDQYTELYSEF</sequence>
<dbReference type="SUPFAM" id="SSF53955">
    <property type="entry name" value="Lysozyme-like"/>
    <property type="match status" value="1"/>
</dbReference>
<name>A0ABS4NUU8_9BACL</name>
<protein>
    <submittedName>
        <fullName evidence="2">Soluble lytic murein transglycosylase</fullName>
        <ecNumber evidence="2">3.2.1.-</ecNumber>
    </submittedName>
</protein>
<evidence type="ECO:0000259" key="1">
    <source>
        <dbReference type="Pfam" id="PF01464"/>
    </source>
</evidence>
<dbReference type="Proteomes" id="UP000773462">
    <property type="component" value="Unassembled WGS sequence"/>
</dbReference>
<evidence type="ECO:0000313" key="2">
    <source>
        <dbReference type="EMBL" id="MBP2113067.1"/>
    </source>
</evidence>
<dbReference type="InterPro" id="IPR023346">
    <property type="entry name" value="Lysozyme-like_dom_sf"/>
</dbReference>
<dbReference type="EMBL" id="JAGGLV010000009">
    <property type="protein sequence ID" value="MBP2113067.1"/>
    <property type="molecule type" value="Genomic_DNA"/>
</dbReference>
<comment type="caution">
    <text evidence="2">The sequence shown here is derived from an EMBL/GenBank/DDBJ whole genome shotgun (WGS) entry which is preliminary data.</text>
</comment>
<keyword evidence="2" id="KW-0378">Hydrolase</keyword>
<organism evidence="2 3">
    <name type="scientific">Paenibacillus silagei</name>
    <dbReference type="NCBI Taxonomy" id="1670801"/>
    <lineage>
        <taxon>Bacteria</taxon>
        <taxon>Bacillati</taxon>
        <taxon>Bacillota</taxon>
        <taxon>Bacilli</taxon>
        <taxon>Bacillales</taxon>
        <taxon>Paenibacillaceae</taxon>
        <taxon>Paenibacillus</taxon>
    </lineage>
</organism>
<dbReference type="PANTHER" id="PTHR37423">
    <property type="entry name" value="SOLUBLE LYTIC MUREIN TRANSGLYCOSYLASE-RELATED"/>
    <property type="match status" value="1"/>
</dbReference>
<reference evidence="2 3" key="1">
    <citation type="submission" date="2021-03" db="EMBL/GenBank/DDBJ databases">
        <title>Genomic Encyclopedia of Type Strains, Phase IV (KMG-IV): sequencing the most valuable type-strain genomes for metagenomic binning, comparative biology and taxonomic classification.</title>
        <authorList>
            <person name="Goeker M."/>
        </authorList>
    </citation>
    <scope>NUCLEOTIDE SEQUENCE [LARGE SCALE GENOMIC DNA]</scope>
    <source>
        <strain evidence="2 3">DSM 101953</strain>
    </source>
</reference>
<proteinExistence type="predicted"/>
<dbReference type="EC" id="3.2.1.-" evidence="2"/>
<keyword evidence="3" id="KW-1185">Reference proteome</keyword>
<dbReference type="PANTHER" id="PTHR37423:SF2">
    <property type="entry name" value="MEMBRANE-BOUND LYTIC MUREIN TRANSGLYCOSYLASE C"/>
    <property type="match status" value="1"/>
</dbReference>
<dbReference type="GO" id="GO:0016798">
    <property type="term" value="F:hydrolase activity, acting on glycosyl bonds"/>
    <property type="evidence" value="ECO:0007669"/>
    <property type="project" value="UniProtKB-KW"/>
</dbReference>
<dbReference type="Pfam" id="PF01464">
    <property type="entry name" value="SLT"/>
    <property type="match status" value="1"/>
</dbReference>
<keyword evidence="2" id="KW-0326">Glycosidase</keyword>
<feature type="domain" description="Transglycosylase SLT" evidence="1">
    <location>
        <begin position="41"/>
        <end position="155"/>
    </location>
</feature>
<evidence type="ECO:0000313" key="3">
    <source>
        <dbReference type="Proteomes" id="UP000773462"/>
    </source>
</evidence>
<dbReference type="InterPro" id="IPR008258">
    <property type="entry name" value="Transglycosylase_SLT_dom_1"/>
</dbReference>
<dbReference type="Gene3D" id="1.10.530.10">
    <property type="match status" value="1"/>
</dbReference>